<keyword evidence="2" id="KW-1185">Reference proteome</keyword>
<feature type="non-terminal residue" evidence="1">
    <location>
        <position position="1"/>
    </location>
</feature>
<evidence type="ECO:0000313" key="2">
    <source>
        <dbReference type="Proteomes" id="UP001239111"/>
    </source>
</evidence>
<name>A0ACC2PU19_9HYME</name>
<evidence type="ECO:0000313" key="1">
    <source>
        <dbReference type="EMBL" id="KAJ8686915.1"/>
    </source>
</evidence>
<gene>
    <name evidence="1" type="ORF">QAD02_022709</name>
</gene>
<sequence length="917" mass="100432">MSCCSSATGSCRSVCSKVSLVSLAANPEARENATRIFSKFCTPDSVDFWSCVNSTLEAVERNENWSGRGCCSSARSPGCRSGCATSASRLELKRWCRWSDEPEFDECLERRERADECCSSVANSTCRSMCAELFLRKPARQSALKAYGSKGCFHQVPRCLKNTAENRPGEDPKLYTHCCEQAPSPSCMETCRRALHTVSSIHDILDSLEESCGPVVAHSSFWSCFMKTSPASKTQQHRLPLNAAKLACCSRAQRRSCLNLCTRAFHSDWSAWQLLESNCLASGLENELRRCIEDADDACEMGCSGLSFCSKFNDRPTTLFRSCSATADESAKWEADHWARGGIIRGLDVPVRAAPNCPVETLHAAACLLQLRPCEARVHETRLCREDCLELLTSCVDWPAVKGHNAATLCAKLSPLKPDAPCVSLRPYLEDPREQNELPLGIEEDINMPCRNNPCPPNHICAVQPEERRRYKCIPGCPLGDMSKQLIPVGSWAQIAHHDHHGCYRMCQCSTNGKLERCRELSCPPHSTCMVHSSFVAHRSSFYLECNQCRCFEGEITCSRKSCSEPRLPSLPCDCPDHYVPVCARQGVTYASACLAKCAGLLPGEVEYNSCSSRDPCASRPCSSHERCVKRPRICLSPMHKPCDQFECVPLKCDHRDEPRGGTMCDTDNRQHPSLCSLVRSGSALAYRGPCLRGCSLRGPVCGINGETYPNECAAWSERSLVDYSGPCVAVGLVTDLHPKARCGPAVSCPPLARPGCLGATPPGACCPVCAGAARIFFSKKQLDRIYYGLQDETDKRVVTLEGMLEALARQLQVVECALRGLLSPEGDLFVLNQPISRRPSDLQLAACVAEMEKLVARIAERSPALVTEVPLGSLTRAEIAHSRVASSSASLTTSGTVFLLPMCALLVLLKFGSGQR</sequence>
<organism evidence="1 2">
    <name type="scientific">Eretmocerus hayati</name>
    <dbReference type="NCBI Taxonomy" id="131215"/>
    <lineage>
        <taxon>Eukaryota</taxon>
        <taxon>Metazoa</taxon>
        <taxon>Ecdysozoa</taxon>
        <taxon>Arthropoda</taxon>
        <taxon>Hexapoda</taxon>
        <taxon>Insecta</taxon>
        <taxon>Pterygota</taxon>
        <taxon>Neoptera</taxon>
        <taxon>Endopterygota</taxon>
        <taxon>Hymenoptera</taxon>
        <taxon>Apocrita</taxon>
        <taxon>Proctotrupomorpha</taxon>
        <taxon>Chalcidoidea</taxon>
        <taxon>Aphelinidae</taxon>
        <taxon>Aphelininae</taxon>
        <taxon>Eretmocerus</taxon>
    </lineage>
</organism>
<comment type="caution">
    <text evidence="1">The sequence shown here is derived from an EMBL/GenBank/DDBJ whole genome shotgun (WGS) entry which is preliminary data.</text>
</comment>
<dbReference type="EMBL" id="CM056741">
    <property type="protein sequence ID" value="KAJ8686915.1"/>
    <property type="molecule type" value="Genomic_DNA"/>
</dbReference>
<proteinExistence type="predicted"/>
<reference evidence="1" key="1">
    <citation type="submission" date="2023-04" db="EMBL/GenBank/DDBJ databases">
        <title>A chromosome-level genome assembly of the parasitoid wasp Eretmocerus hayati.</title>
        <authorList>
            <person name="Zhong Y."/>
            <person name="Liu S."/>
            <person name="Liu Y."/>
        </authorList>
    </citation>
    <scope>NUCLEOTIDE SEQUENCE</scope>
    <source>
        <strain evidence="1">ZJU_SS_LIU_2023</strain>
    </source>
</reference>
<protein>
    <submittedName>
        <fullName evidence="1">Uncharacterized protein</fullName>
    </submittedName>
</protein>
<accession>A0ACC2PU19</accession>
<dbReference type="Proteomes" id="UP001239111">
    <property type="component" value="Chromosome 1"/>
</dbReference>